<evidence type="ECO:0000313" key="2">
    <source>
        <dbReference type="WBParaSite" id="ALUE_0002152601-mRNA-1"/>
    </source>
</evidence>
<dbReference type="Proteomes" id="UP000036681">
    <property type="component" value="Unplaced"/>
</dbReference>
<proteinExistence type="predicted"/>
<reference evidence="2" key="1">
    <citation type="submission" date="2017-02" db="UniProtKB">
        <authorList>
            <consortium name="WormBaseParasite"/>
        </authorList>
    </citation>
    <scope>IDENTIFICATION</scope>
</reference>
<evidence type="ECO:0000313" key="1">
    <source>
        <dbReference type="Proteomes" id="UP000036681"/>
    </source>
</evidence>
<keyword evidence="1" id="KW-1185">Reference proteome</keyword>
<accession>A0A0M3IRZ8</accession>
<protein>
    <submittedName>
        <fullName evidence="2">Secreted protein</fullName>
    </submittedName>
</protein>
<dbReference type="WBParaSite" id="ALUE_0002152601-mRNA-1">
    <property type="protein sequence ID" value="ALUE_0002152601-mRNA-1"/>
    <property type="gene ID" value="ALUE_0002152601"/>
</dbReference>
<dbReference type="AlphaFoldDB" id="A0A0M3IRZ8"/>
<sequence>MALLLVATGTAAVSIVPPLASTSIIVWLLRSAGSAPIVNNDEFGTVLRNDPGPPGTYSDD</sequence>
<organism evidence="1 2">
    <name type="scientific">Ascaris lumbricoides</name>
    <name type="common">Giant roundworm</name>
    <dbReference type="NCBI Taxonomy" id="6252"/>
    <lineage>
        <taxon>Eukaryota</taxon>
        <taxon>Metazoa</taxon>
        <taxon>Ecdysozoa</taxon>
        <taxon>Nematoda</taxon>
        <taxon>Chromadorea</taxon>
        <taxon>Rhabditida</taxon>
        <taxon>Spirurina</taxon>
        <taxon>Ascaridomorpha</taxon>
        <taxon>Ascaridoidea</taxon>
        <taxon>Ascarididae</taxon>
        <taxon>Ascaris</taxon>
    </lineage>
</organism>
<name>A0A0M3IRZ8_ASCLU</name>